<accession>A0A857JBJ8</accession>
<dbReference type="KEGG" id="xyk:GT347_20140"/>
<proteinExistence type="predicted"/>
<dbReference type="EMBL" id="CP047650">
    <property type="protein sequence ID" value="QHJ00086.1"/>
    <property type="molecule type" value="Genomic_DNA"/>
</dbReference>
<gene>
    <name evidence="1" type="ORF">GT347_20140</name>
</gene>
<name>A0A857JBJ8_9BURK</name>
<evidence type="ECO:0000313" key="2">
    <source>
        <dbReference type="Proteomes" id="UP000464787"/>
    </source>
</evidence>
<keyword evidence="2" id="KW-1185">Reference proteome</keyword>
<organism evidence="1 2">
    <name type="scientific">Xylophilus rhododendri</name>
    <dbReference type="NCBI Taxonomy" id="2697032"/>
    <lineage>
        <taxon>Bacteria</taxon>
        <taxon>Pseudomonadati</taxon>
        <taxon>Pseudomonadota</taxon>
        <taxon>Betaproteobacteria</taxon>
        <taxon>Burkholderiales</taxon>
        <taxon>Xylophilus</taxon>
    </lineage>
</organism>
<reference evidence="1 2" key="1">
    <citation type="submission" date="2020-01" db="EMBL/GenBank/DDBJ databases">
        <title>Genome sequencing of strain KACC 21265.</title>
        <authorList>
            <person name="Heo J."/>
            <person name="Kim S.-J."/>
            <person name="Kim J.-S."/>
            <person name="Hong S.-B."/>
            <person name="Kwon S.-W."/>
        </authorList>
    </citation>
    <scope>NUCLEOTIDE SEQUENCE [LARGE SCALE GENOMIC DNA]</scope>
    <source>
        <strain evidence="1 2">KACC 21265</strain>
    </source>
</reference>
<sequence>MTKKRISIALVALALIIGIYAVSPYFVLWRIQRAAKANDSNYISEHVDFPALREQLRVQLTVAMTSRMDRELAGNPFAGLGQMFALSMINTMVDTMVTPSGLAAMVKNASPSVSTARNGATGVPETQTGINGDEPKLSIKYADLDEVRVSPESAEGAFIFRRDGWFHWKLVGIDIARSGPR</sequence>
<evidence type="ECO:0000313" key="1">
    <source>
        <dbReference type="EMBL" id="QHJ00086.1"/>
    </source>
</evidence>
<dbReference type="Pfam" id="PF11159">
    <property type="entry name" value="DUF2939"/>
    <property type="match status" value="1"/>
</dbReference>
<dbReference type="AlphaFoldDB" id="A0A857JBJ8"/>
<dbReference type="Proteomes" id="UP000464787">
    <property type="component" value="Chromosome"/>
</dbReference>
<protein>
    <submittedName>
        <fullName evidence="1">DUF2939 domain-containing protein</fullName>
    </submittedName>
</protein>
<dbReference type="InterPro" id="IPR021330">
    <property type="entry name" value="DUF2939"/>
</dbReference>
<dbReference type="RefSeq" id="WP_160553896.1">
    <property type="nucleotide sequence ID" value="NZ_CP047650.1"/>
</dbReference>